<name>A0A964V0E6_9PROT</name>
<dbReference type="AlphaFoldDB" id="A0A964V0E6"/>
<gene>
    <name evidence="1" type="ORF">EBV32_04650</name>
</gene>
<evidence type="ECO:0000313" key="1">
    <source>
        <dbReference type="EMBL" id="NBN88356.1"/>
    </source>
</evidence>
<sequence>DYIDQAFEFISCILKEKCLDNPALHI</sequence>
<dbReference type="EMBL" id="RGET01000100">
    <property type="protein sequence ID" value="NBN88356.1"/>
    <property type="molecule type" value="Genomic_DNA"/>
</dbReference>
<organism evidence="1 2">
    <name type="scientific">Candidatus Fonsibacter lacus</name>
    <dbReference type="NCBI Taxonomy" id="2576439"/>
    <lineage>
        <taxon>Bacteria</taxon>
        <taxon>Pseudomonadati</taxon>
        <taxon>Pseudomonadota</taxon>
        <taxon>Alphaproteobacteria</taxon>
        <taxon>Candidatus Pelagibacterales</taxon>
        <taxon>Candidatus Pelagibacterales incertae sedis</taxon>
        <taxon>Candidatus Fonsibacter</taxon>
    </lineage>
</organism>
<dbReference type="Proteomes" id="UP000713222">
    <property type="component" value="Unassembled WGS sequence"/>
</dbReference>
<proteinExistence type="predicted"/>
<feature type="non-terminal residue" evidence="1">
    <location>
        <position position="1"/>
    </location>
</feature>
<evidence type="ECO:0000313" key="2">
    <source>
        <dbReference type="Proteomes" id="UP000713222"/>
    </source>
</evidence>
<protein>
    <submittedName>
        <fullName evidence="1">Lysine decarboxylase</fullName>
    </submittedName>
</protein>
<accession>A0A964V0E6</accession>
<comment type="caution">
    <text evidence="1">The sequence shown here is derived from an EMBL/GenBank/DDBJ whole genome shotgun (WGS) entry which is preliminary data.</text>
</comment>
<reference evidence="1" key="1">
    <citation type="submission" date="2018-10" db="EMBL/GenBank/DDBJ databases">
        <title>Iterative Subtractive Binning of Freshwater Chronoseries Metagenomes Recovers Nearly Complete Genomes from over Four Hundred Novel Species.</title>
        <authorList>
            <person name="Rodriguez-R L.M."/>
            <person name="Tsementzi D."/>
            <person name="Luo C."/>
            <person name="Konstantinidis K.T."/>
        </authorList>
    </citation>
    <scope>NUCLEOTIDE SEQUENCE</scope>
    <source>
        <strain evidence="1">WB7_6_001</strain>
    </source>
</reference>